<evidence type="ECO:0000313" key="1">
    <source>
        <dbReference type="EMBL" id="VAW71996.1"/>
    </source>
</evidence>
<proteinExistence type="predicted"/>
<name>A0A3B0YU10_9ZZZZ</name>
<dbReference type="EMBL" id="UOFL01000034">
    <property type="protein sequence ID" value="VAW71996.1"/>
    <property type="molecule type" value="Genomic_DNA"/>
</dbReference>
<dbReference type="AlphaFoldDB" id="A0A3B0YU10"/>
<gene>
    <name evidence="1" type="ORF">MNBD_GAMMA12-2998</name>
</gene>
<reference evidence="1" key="1">
    <citation type="submission" date="2018-06" db="EMBL/GenBank/DDBJ databases">
        <authorList>
            <person name="Zhirakovskaya E."/>
        </authorList>
    </citation>
    <scope>NUCLEOTIDE SEQUENCE</scope>
</reference>
<sequence length="194" mass="21315">MTDNRLILASANPDSTPLSTLGGVSGLIAALQDYQFIGKAIDEGLPLHYHSGPKIMNCISLVGCSPVYALTDSSDEPAGIVSFSPVYSEMQFIYGANTMTPKCTQCHQTMGSWKNLLPEPLAVCNVMSGDIECEHCAQSNSLRSLRFRREAVVGRFFINIHGIYPREAVPMDDFLSFLQRFIGGSLNYFYCQGQ</sequence>
<accession>A0A3B0YU10</accession>
<protein>
    <submittedName>
        <fullName evidence="1">Uncharacterized protein</fullName>
    </submittedName>
</protein>
<organism evidence="1">
    <name type="scientific">hydrothermal vent metagenome</name>
    <dbReference type="NCBI Taxonomy" id="652676"/>
    <lineage>
        <taxon>unclassified sequences</taxon>
        <taxon>metagenomes</taxon>
        <taxon>ecological metagenomes</taxon>
    </lineage>
</organism>